<sequence>MGAQLTTWVTFIRASHPERDMDVWTAAEICDALDFNWHKIPPDEMEDALLKVEWIVDTLDDDRLMTQFPMRPNPRNYLRNQIRSARHRFKEDLSEGTISLAKRGPGRPPEKLDAKIEAMALLAIEHLKEGKTLAEAVKPSLGKLEGPQRNQMRERLRRAIVKLQKEQS</sequence>
<accession>A0A2P2EDX2</accession>
<comment type="caution">
    <text evidence="1">The sequence shown here is derived from an EMBL/GenBank/DDBJ whole genome shotgun (WGS) entry which is preliminary data.</text>
</comment>
<proteinExistence type="predicted"/>
<protein>
    <submittedName>
        <fullName evidence="1">Uncharacterized protein</fullName>
    </submittedName>
</protein>
<dbReference type="AlphaFoldDB" id="A0A2P2EDX2"/>
<dbReference type="Proteomes" id="UP000245086">
    <property type="component" value="Unassembled WGS sequence"/>
</dbReference>
<organism evidence="1 2">
    <name type="scientific">Candidatus Phycosocius bacilliformis</name>
    <dbReference type="NCBI Taxonomy" id="1445552"/>
    <lineage>
        <taxon>Bacteria</taxon>
        <taxon>Pseudomonadati</taxon>
        <taxon>Pseudomonadota</taxon>
        <taxon>Alphaproteobacteria</taxon>
        <taxon>Caulobacterales</taxon>
        <taxon>Caulobacterales incertae sedis</taxon>
        <taxon>Candidatus Phycosocius</taxon>
    </lineage>
</organism>
<keyword evidence="2" id="KW-1185">Reference proteome</keyword>
<evidence type="ECO:0000313" key="2">
    <source>
        <dbReference type="Proteomes" id="UP000245086"/>
    </source>
</evidence>
<reference evidence="1 2" key="1">
    <citation type="journal article" date="2018" name="Genome Announc.">
        <title>Draft Genome Sequence of "Candidatus Phycosocius bacilliformis," an Alphaproteobacterial Ectosymbiont of the Hydrocarbon-Producing Green Alga Botryococcus braunii.</title>
        <authorList>
            <person name="Tanabe Y."/>
            <person name="Yamaguchi H."/>
            <person name="Watanabe M.M."/>
        </authorList>
    </citation>
    <scope>NUCLEOTIDE SEQUENCE [LARGE SCALE GENOMIC DNA]</scope>
    <source>
        <strain evidence="1 2">BOTRYCO-2</strain>
    </source>
</reference>
<name>A0A2P2EDX2_9PROT</name>
<gene>
    <name evidence="1" type="ORF">PbB2_02952</name>
</gene>
<evidence type="ECO:0000313" key="1">
    <source>
        <dbReference type="EMBL" id="GBF59260.1"/>
    </source>
</evidence>
<dbReference type="EMBL" id="BFBR01000011">
    <property type="protein sequence ID" value="GBF59260.1"/>
    <property type="molecule type" value="Genomic_DNA"/>
</dbReference>